<organism evidence="3 4">
    <name type="scientific">Blastopirellula marina</name>
    <dbReference type="NCBI Taxonomy" id="124"/>
    <lineage>
        <taxon>Bacteria</taxon>
        <taxon>Pseudomonadati</taxon>
        <taxon>Planctomycetota</taxon>
        <taxon>Planctomycetia</taxon>
        <taxon>Pirellulales</taxon>
        <taxon>Pirellulaceae</taxon>
        <taxon>Blastopirellula</taxon>
    </lineage>
</organism>
<gene>
    <name evidence="3" type="ORF">C5Y96_02250</name>
</gene>
<comment type="caution">
    <text evidence="3">The sequence shown here is derived from an EMBL/GenBank/DDBJ whole genome shotgun (WGS) entry which is preliminary data.</text>
</comment>
<dbReference type="Pfam" id="PF07963">
    <property type="entry name" value="N_methyl"/>
    <property type="match status" value="1"/>
</dbReference>
<keyword evidence="1" id="KW-0472">Membrane</keyword>
<evidence type="ECO:0000256" key="1">
    <source>
        <dbReference type="SAM" id="Phobius"/>
    </source>
</evidence>
<protein>
    <submittedName>
        <fullName evidence="3">Prepilin-type cleavage/methylation domain-containing protein</fullName>
    </submittedName>
</protein>
<dbReference type="InterPro" id="IPR045584">
    <property type="entry name" value="Pilin-like"/>
</dbReference>
<keyword evidence="1" id="KW-1133">Transmembrane helix</keyword>
<dbReference type="PANTHER" id="PTHR30093:SF2">
    <property type="entry name" value="TYPE II SECRETION SYSTEM PROTEIN H"/>
    <property type="match status" value="1"/>
</dbReference>
<dbReference type="AlphaFoldDB" id="A0A2S8G2S5"/>
<name>A0A2S8G2S5_9BACT</name>
<dbReference type="InterPro" id="IPR027558">
    <property type="entry name" value="Pre_pil_HX9DG_C"/>
</dbReference>
<dbReference type="Proteomes" id="UP000240009">
    <property type="component" value="Unassembled WGS sequence"/>
</dbReference>
<evidence type="ECO:0000313" key="4">
    <source>
        <dbReference type="Proteomes" id="UP000240009"/>
    </source>
</evidence>
<proteinExistence type="predicted"/>
<reference evidence="3 4" key="1">
    <citation type="submission" date="2018-02" db="EMBL/GenBank/DDBJ databases">
        <title>Comparative genomes isolates from brazilian mangrove.</title>
        <authorList>
            <person name="Araujo J.E."/>
            <person name="Taketani R.G."/>
            <person name="Silva M.C.P."/>
            <person name="Loureco M.V."/>
            <person name="Andreote F.D."/>
        </authorList>
    </citation>
    <scope>NUCLEOTIDE SEQUENCE [LARGE SCALE GENOMIC DNA]</scope>
    <source>
        <strain evidence="3 4">HEX-2 MGV</strain>
    </source>
</reference>
<dbReference type="PANTHER" id="PTHR30093">
    <property type="entry name" value="GENERAL SECRETION PATHWAY PROTEIN G"/>
    <property type="match status" value="1"/>
</dbReference>
<dbReference type="InterPro" id="IPR011453">
    <property type="entry name" value="DUF1559"/>
</dbReference>
<feature type="transmembrane region" description="Helical" evidence="1">
    <location>
        <begin position="67"/>
        <end position="88"/>
    </location>
</feature>
<feature type="domain" description="DUF1559" evidence="2">
    <location>
        <begin position="89"/>
        <end position="377"/>
    </location>
</feature>
<accession>A0A2S8G2S5</accession>
<keyword evidence="1" id="KW-0812">Transmembrane</keyword>
<evidence type="ECO:0000313" key="3">
    <source>
        <dbReference type="EMBL" id="PQO38723.1"/>
    </source>
</evidence>
<dbReference type="SUPFAM" id="SSF54523">
    <property type="entry name" value="Pili subunits"/>
    <property type="match status" value="1"/>
</dbReference>
<evidence type="ECO:0000259" key="2">
    <source>
        <dbReference type="Pfam" id="PF07596"/>
    </source>
</evidence>
<feature type="transmembrane region" description="Helical" evidence="1">
    <location>
        <begin position="14"/>
        <end position="32"/>
    </location>
</feature>
<dbReference type="Gene3D" id="3.30.700.10">
    <property type="entry name" value="Glycoprotein, Type 4 Pilin"/>
    <property type="match status" value="1"/>
</dbReference>
<dbReference type="PROSITE" id="PS00409">
    <property type="entry name" value="PROKAR_NTER_METHYL"/>
    <property type="match status" value="1"/>
</dbReference>
<sequence length="396" mass="42005">MISLLYAGLNGHRGTKAITFGVGIPVLVLCFARARYHISVLFSCISLGTEKETYVTHSWNARRGFTLVELLVVIAIIGVLIALLLPAVQQAREAARRIQCNNQLKQLGLAMHNYHDTYLKMPFNACATGAGSTAPSFFVRLLPFIEQGAAYDQLDWSGFNNGTFIADNAGTNEVLVTLRVDGLYCPSSPLPEIDNNFQLTSYTGIGGTAQKWNGTAVVNIDTTKKSQYYNGMVVARGDGSSPINMAAATDGTSNTMMISESSNYFYDANRTKQSANIRTSYGAGGTAGGGAWNGRAWQDNSTAGDFGSAQNVTTIDIDPAFSSNSPYLGGINSPNNGTNPANGAAGEVSIPLNSPHPGGVLTVLTDGSCQFISETVAGQVLVSLANRQDGQVIPEY</sequence>
<dbReference type="EMBL" id="PUIA01000016">
    <property type="protein sequence ID" value="PQO38723.1"/>
    <property type="molecule type" value="Genomic_DNA"/>
</dbReference>
<dbReference type="InterPro" id="IPR012902">
    <property type="entry name" value="N_methyl_site"/>
</dbReference>
<dbReference type="NCBIfam" id="TIGR02532">
    <property type="entry name" value="IV_pilin_GFxxxE"/>
    <property type="match status" value="1"/>
</dbReference>
<dbReference type="NCBIfam" id="TIGR04294">
    <property type="entry name" value="pre_pil_HX9DG"/>
    <property type="match status" value="1"/>
</dbReference>
<dbReference type="Pfam" id="PF07596">
    <property type="entry name" value="SBP_bac_10"/>
    <property type="match status" value="1"/>
</dbReference>